<name>A0A3N1KNJ5_9PROT</name>
<dbReference type="RefSeq" id="WP_123694405.1">
    <property type="nucleotide sequence ID" value="NZ_AP019700.1"/>
</dbReference>
<organism evidence="2 3">
    <name type="scientific">Stella humosa</name>
    <dbReference type="NCBI Taxonomy" id="94"/>
    <lineage>
        <taxon>Bacteria</taxon>
        <taxon>Pseudomonadati</taxon>
        <taxon>Pseudomonadota</taxon>
        <taxon>Alphaproteobacteria</taxon>
        <taxon>Rhodospirillales</taxon>
        <taxon>Stellaceae</taxon>
        <taxon>Stella</taxon>
    </lineage>
</organism>
<keyword evidence="3" id="KW-1185">Reference proteome</keyword>
<gene>
    <name evidence="2" type="ORF">EDC65_4826</name>
</gene>
<reference evidence="2 3" key="1">
    <citation type="submission" date="2018-11" db="EMBL/GenBank/DDBJ databases">
        <title>Genomic Encyclopedia of Type Strains, Phase IV (KMG-IV): sequencing the most valuable type-strain genomes for metagenomic binning, comparative biology and taxonomic classification.</title>
        <authorList>
            <person name="Goeker M."/>
        </authorList>
    </citation>
    <scope>NUCLEOTIDE SEQUENCE [LARGE SCALE GENOMIC DNA]</scope>
    <source>
        <strain evidence="2 3">DSM 5900</strain>
    </source>
</reference>
<evidence type="ECO:0000313" key="3">
    <source>
        <dbReference type="Proteomes" id="UP000278222"/>
    </source>
</evidence>
<protein>
    <submittedName>
        <fullName evidence="2">Putative glycosyltransferase</fullName>
    </submittedName>
</protein>
<accession>A0A3N1KNJ5</accession>
<dbReference type="Proteomes" id="UP000278222">
    <property type="component" value="Unassembled WGS sequence"/>
</dbReference>
<dbReference type="OrthoDB" id="8549922at2"/>
<comment type="caution">
    <text evidence="2">The sequence shown here is derived from an EMBL/GenBank/DDBJ whole genome shotgun (WGS) entry which is preliminary data.</text>
</comment>
<dbReference type="SUPFAM" id="SSF53756">
    <property type="entry name" value="UDP-Glycosyltransferase/glycogen phosphorylase"/>
    <property type="match status" value="1"/>
</dbReference>
<dbReference type="PANTHER" id="PTHR21015:SF28">
    <property type="entry name" value="SLL1722 PROTEIN"/>
    <property type="match status" value="1"/>
</dbReference>
<sequence length="390" mass="41772">MRVLFYTVNGKGLGHLMRALAVARQMRRLAPATRFLFATSCEDPGVLWREGFHYVKTLAPEAIEDHKMGLERHRTMVSAFMRALFEGFRPDMLVVDSFAYGSIGELRPFLDGPWRRVLISNLFLLQRDVERYRQSVTYYDLVVFPFHREEAAGHPALARLPTSGFFAGPIAGVRPDDLLPRAEARAILGLPAEGPIVLVAAGGGGGESVAPVLARVAAALPLMPDLGFALLEPPLARELPAIAWGPNVRIVRRVPIAPCFAAFDGAISTAGMNSAAEMMTAGLPMVWTPLGPPSVDQDRNVRRWMGAGIGRTPADETPAALAAAVRDVLRPETALAIRGAMAAGWSVDGASRAAMAILRVPRTPRPPAAEAGPIPAEKGSDDANGKPANG</sequence>
<dbReference type="AlphaFoldDB" id="A0A3N1KNJ5"/>
<evidence type="ECO:0000313" key="2">
    <source>
        <dbReference type="EMBL" id="ROP83293.1"/>
    </source>
</evidence>
<dbReference type="PANTHER" id="PTHR21015">
    <property type="entry name" value="UDP-N-ACETYLGLUCOSAMINE--N-ACETYLMURAMYL-(PENTAPEPTIDE) PYROPHOSPHORYL-UNDECAPRENOL N-ACETYLGLUCOSAMINE TRANSFERASE 1"/>
    <property type="match status" value="1"/>
</dbReference>
<dbReference type="EMBL" id="RJKX01000017">
    <property type="protein sequence ID" value="ROP83293.1"/>
    <property type="molecule type" value="Genomic_DNA"/>
</dbReference>
<dbReference type="GO" id="GO:0016757">
    <property type="term" value="F:glycosyltransferase activity"/>
    <property type="evidence" value="ECO:0007669"/>
    <property type="project" value="TreeGrafter"/>
</dbReference>
<proteinExistence type="predicted"/>
<keyword evidence="2" id="KW-0808">Transferase</keyword>
<dbReference type="Gene3D" id="3.40.50.2000">
    <property type="entry name" value="Glycogen Phosphorylase B"/>
    <property type="match status" value="1"/>
</dbReference>
<evidence type="ECO:0000256" key="1">
    <source>
        <dbReference type="SAM" id="MobiDB-lite"/>
    </source>
</evidence>
<feature type="region of interest" description="Disordered" evidence="1">
    <location>
        <begin position="361"/>
        <end position="390"/>
    </location>
</feature>